<reference evidence="1" key="1">
    <citation type="submission" date="2018-11" db="EMBL/GenBank/DDBJ databases">
        <authorList>
            <consortium name="Pathogen Informatics"/>
        </authorList>
    </citation>
    <scope>NUCLEOTIDE SEQUENCE</scope>
</reference>
<sequence length="133" mass="14235">MAARVDCRIRRAVDCLTCLHVVPLLAQPVLDHALMVSLFLDADSQATVDAQLTIGCFHDPNSSSQVGSGPVGQPVTLEIDPEFTVTSWSAGGGDVRDNKAGFTSSRNLMLSRPLKFGMLSGWTVRRQVVVPVG</sequence>
<accession>A0A448WFY9</accession>
<comment type="caution">
    <text evidence="1">The sequence shown here is derived from an EMBL/GenBank/DDBJ whole genome shotgun (WGS) entry which is preliminary data.</text>
</comment>
<organism evidence="1 2">
    <name type="scientific">Protopolystoma xenopodis</name>
    <dbReference type="NCBI Taxonomy" id="117903"/>
    <lineage>
        <taxon>Eukaryota</taxon>
        <taxon>Metazoa</taxon>
        <taxon>Spiralia</taxon>
        <taxon>Lophotrochozoa</taxon>
        <taxon>Platyhelminthes</taxon>
        <taxon>Monogenea</taxon>
        <taxon>Polyopisthocotylea</taxon>
        <taxon>Polystomatidea</taxon>
        <taxon>Polystomatidae</taxon>
        <taxon>Protopolystoma</taxon>
    </lineage>
</organism>
<dbReference type="AlphaFoldDB" id="A0A448WFY9"/>
<keyword evidence="2" id="KW-1185">Reference proteome</keyword>
<proteinExistence type="predicted"/>
<dbReference type="EMBL" id="CAAALY010010086">
    <property type="protein sequence ID" value="VEL10845.1"/>
    <property type="molecule type" value="Genomic_DNA"/>
</dbReference>
<gene>
    <name evidence="1" type="ORF">PXEA_LOCUS4285</name>
</gene>
<evidence type="ECO:0000313" key="1">
    <source>
        <dbReference type="EMBL" id="VEL10845.1"/>
    </source>
</evidence>
<name>A0A448WFY9_9PLAT</name>
<dbReference type="Proteomes" id="UP000784294">
    <property type="component" value="Unassembled WGS sequence"/>
</dbReference>
<evidence type="ECO:0000313" key="2">
    <source>
        <dbReference type="Proteomes" id="UP000784294"/>
    </source>
</evidence>
<protein>
    <submittedName>
        <fullName evidence="1">Uncharacterized protein</fullName>
    </submittedName>
</protein>